<dbReference type="NCBIfam" id="TIGR04057">
    <property type="entry name" value="SusC_RagA_signa"/>
    <property type="match status" value="1"/>
</dbReference>
<dbReference type="Gene3D" id="2.170.130.10">
    <property type="entry name" value="TonB-dependent receptor, plug domain"/>
    <property type="match status" value="1"/>
</dbReference>
<dbReference type="SUPFAM" id="SSF49464">
    <property type="entry name" value="Carboxypeptidase regulatory domain-like"/>
    <property type="match status" value="1"/>
</dbReference>
<dbReference type="GeneID" id="93095588"/>
<dbReference type="Pfam" id="PF07715">
    <property type="entry name" value="Plug"/>
    <property type="match status" value="1"/>
</dbReference>
<protein>
    <submittedName>
        <fullName evidence="2">Carboxypeptidase-like regulatory domain-containing protein</fullName>
    </submittedName>
</protein>
<dbReference type="Pfam" id="PF13715">
    <property type="entry name" value="CarbopepD_reg_2"/>
    <property type="match status" value="1"/>
</dbReference>
<organism evidence="2 3">
    <name type="scientific">Butyricimonas virosa</name>
    <dbReference type="NCBI Taxonomy" id="544645"/>
    <lineage>
        <taxon>Bacteria</taxon>
        <taxon>Pseudomonadati</taxon>
        <taxon>Bacteroidota</taxon>
        <taxon>Bacteroidia</taxon>
        <taxon>Bacteroidales</taxon>
        <taxon>Odoribacteraceae</taxon>
        <taxon>Butyricimonas</taxon>
    </lineage>
</organism>
<dbReference type="Gene3D" id="2.60.40.1120">
    <property type="entry name" value="Carboxypeptidase-like, regulatory domain"/>
    <property type="match status" value="1"/>
</dbReference>
<dbReference type="InterPro" id="IPR012910">
    <property type="entry name" value="Plug_dom"/>
</dbReference>
<dbReference type="SUPFAM" id="SSF56935">
    <property type="entry name" value="Porins"/>
    <property type="match status" value="1"/>
</dbReference>
<dbReference type="EMBL" id="CP069450">
    <property type="protein sequence ID" value="QRO51505.1"/>
    <property type="molecule type" value="Genomic_DNA"/>
</dbReference>
<evidence type="ECO:0000313" key="2">
    <source>
        <dbReference type="EMBL" id="QRO51505.1"/>
    </source>
</evidence>
<gene>
    <name evidence="2" type="ORF">I6J59_07850</name>
</gene>
<dbReference type="InterPro" id="IPR008969">
    <property type="entry name" value="CarboxyPept-like_regulatory"/>
</dbReference>
<name>A0ABX7HAY0_9BACT</name>
<dbReference type="InterPro" id="IPR023997">
    <property type="entry name" value="TonB-dep_OMP_SusC/RagA_CS"/>
</dbReference>
<feature type="domain" description="TonB-dependent receptor plug" evidence="1">
    <location>
        <begin position="229"/>
        <end position="350"/>
    </location>
</feature>
<evidence type="ECO:0000259" key="1">
    <source>
        <dbReference type="Pfam" id="PF07715"/>
    </source>
</evidence>
<evidence type="ECO:0000313" key="3">
    <source>
        <dbReference type="Proteomes" id="UP000654720"/>
    </source>
</evidence>
<keyword evidence="3" id="KW-1185">Reference proteome</keyword>
<reference evidence="2 3" key="1">
    <citation type="submission" date="2021-02" db="EMBL/GenBank/DDBJ databases">
        <title>FDA dAtabase for Regulatory Grade micrObial Sequences (FDA-ARGOS): Supporting development and validation of Infectious Disease Dx tests.</title>
        <authorList>
            <person name="Carlson P."/>
            <person name="Fischbach M."/>
            <person name="Hastie J."/>
            <person name="Bilen M."/>
            <person name="Cheng A."/>
            <person name="Tallon L."/>
            <person name="Sadzewicz L."/>
            <person name="Zhao X."/>
            <person name="Boylan J."/>
            <person name="Ott S."/>
            <person name="Bowen H."/>
            <person name="Vavikolanu K."/>
            <person name="Mehta A."/>
            <person name="Aluvathingal J."/>
            <person name="Nadendla S."/>
            <person name="Yan Y."/>
            <person name="Sichtig H."/>
        </authorList>
    </citation>
    <scope>NUCLEOTIDE SEQUENCE [LARGE SCALE GENOMIC DNA]</scope>
    <source>
        <strain evidence="2 3">FDAARGOS_1229</strain>
    </source>
</reference>
<sequence>MKKKSKDGTSRCGKVACKFWKVMRLQLLMIFVTLFQLHAENSYTQQKVSILFKDAAIEEVIKAVEAQSGYVVVYNNTLLKTVKRVTVTLRNVNAVEALNEALKGSGLHCKLVEDFLVIAKDNVKTAPEDDKGRKIEGKVTDKDKLPLPGVTVLIKGTTGGVVTDTDGKFQLTLPGNKEITLQFSFVGMKTKEVKVTDDKPLQIVLEEDVTEVEEVVVNGIFQRKAGSFTGSALTMKGEDLKKVSNSNVFASLKNLDPSLMIFDNLEFGSDPNKMPTMALRGKTAFDLGSDDIDLKGSYANDPNAPLFILDGFEASVQKIADLDMNRVESLTILKDASAKAIYGSKAANGVIVIETKKNTESSLRISYSGSVEIQAPDLSSYNLTNAAEKLEIEKDAGLYYDKNLSTLFNLQKDYNKKLAAVVSGIDTDWLSKPLRNGVGTKHGISFEMGNERLNLIVGFSYNNVQGTMKGSDRTNYEGSVSISYRYKGLNFRDNLTITSNVANDSPYGTFSEYAVLNPYLSPYDEKGNLVQNASIIPGADNFEANPLYNASLNTKLTSKYLDVTNNFSVEWMIVMGWKVTGRFGITEKRVRADEFYPANHLKFRSYSGEDLFRKGSYQMNEGEEKRLSGDINMQFSQQFGDKHYVFANAGFTLSEAYYEELIYKAEGFPHDRMNDMMFARQYVKDTKPTGAGIYNSGYCRVVCR</sequence>
<dbReference type="InterPro" id="IPR037066">
    <property type="entry name" value="Plug_dom_sf"/>
</dbReference>
<accession>A0ABX7HAY0</accession>
<proteinExistence type="predicted"/>
<dbReference type="Proteomes" id="UP000654720">
    <property type="component" value="Chromosome"/>
</dbReference>
<dbReference type="RefSeq" id="WP_167330688.1">
    <property type="nucleotide sequence ID" value="NZ_CAMXLP010000149.1"/>
</dbReference>